<dbReference type="EMBL" id="RBIL01000001">
    <property type="protein sequence ID" value="RKQ90869.1"/>
    <property type="molecule type" value="Genomic_DNA"/>
</dbReference>
<dbReference type="RefSeq" id="WP_245971745.1">
    <property type="nucleotide sequence ID" value="NZ_RBIL01000001.1"/>
</dbReference>
<gene>
    <name evidence="1" type="ORF">C8N24_0684</name>
</gene>
<evidence type="ECO:0000313" key="2">
    <source>
        <dbReference type="Proteomes" id="UP000278962"/>
    </source>
</evidence>
<name>A0A660L8M4_9ACTN</name>
<comment type="caution">
    <text evidence="1">The sequence shown here is derived from an EMBL/GenBank/DDBJ whole genome shotgun (WGS) entry which is preliminary data.</text>
</comment>
<dbReference type="AlphaFoldDB" id="A0A660L8M4"/>
<evidence type="ECO:0000313" key="1">
    <source>
        <dbReference type="EMBL" id="RKQ90869.1"/>
    </source>
</evidence>
<accession>A0A660L8M4</accession>
<sequence length="141" mass="15338">MLGWHLSVYRLGGVERAPAGDVRAGRRLTRVLNDAADAEDGRTRIAVWQVGAHGLDWLDALVKQREAVSLGGNGYPTRYAGPARSVLPVLTDDPPAARRAWASDSGDILLPQWDGKTTVDREAAAACHPDEWLLVEAWDES</sequence>
<protein>
    <submittedName>
        <fullName evidence="1">Uncharacterized protein</fullName>
    </submittedName>
</protein>
<reference evidence="1 2" key="1">
    <citation type="submission" date="2018-10" db="EMBL/GenBank/DDBJ databases">
        <title>Genomic Encyclopedia of Archaeal and Bacterial Type Strains, Phase II (KMG-II): from individual species to whole genera.</title>
        <authorList>
            <person name="Goeker M."/>
        </authorList>
    </citation>
    <scope>NUCLEOTIDE SEQUENCE [LARGE SCALE GENOMIC DNA]</scope>
    <source>
        <strain evidence="1 2">DSM 14954</strain>
    </source>
</reference>
<organism evidence="1 2">
    <name type="scientific">Solirubrobacter pauli</name>
    <dbReference type="NCBI Taxonomy" id="166793"/>
    <lineage>
        <taxon>Bacteria</taxon>
        <taxon>Bacillati</taxon>
        <taxon>Actinomycetota</taxon>
        <taxon>Thermoleophilia</taxon>
        <taxon>Solirubrobacterales</taxon>
        <taxon>Solirubrobacteraceae</taxon>
        <taxon>Solirubrobacter</taxon>
    </lineage>
</organism>
<keyword evidence="2" id="KW-1185">Reference proteome</keyword>
<proteinExistence type="predicted"/>
<dbReference type="Proteomes" id="UP000278962">
    <property type="component" value="Unassembled WGS sequence"/>
</dbReference>